<dbReference type="Proteomes" id="UP000515163">
    <property type="component" value="Unplaced"/>
</dbReference>
<dbReference type="InParanoid" id="A0A6P8HRC2"/>
<dbReference type="KEGG" id="aten:116294628"/>
<evidence type="ECO:0000256" key="1">
    <source>
        <dbReference type="SAM" id="Coils"/>
    </source>
</evidence>
<accession>A0A6P8HRC2</accession>
<keyword evidence="3" id="KW-1185">Reference proteome</keyword>
<dbReference type="AlphaFoldDB" id="A0A6P8HRC2"/>
<sequence>MSTRKTIPKHKQHVASERSIKSSGVHSADRLFSSTPESSKTTPPDRKTGNRSTLCDWVEQKELPNTSKIQNKQMKRDIKLLQEENEELKAELTYIKSLYKQLIEELPNERFDERRVNLLKSQVIQLERQVTLQSWALNLRTDVLIEIEGQLLNVIDCLRSMQTPDVTTYSKISDLLCTVEGIRHYLSKTIEPTNPETLALPAVFMGKFLKCDKKMSSNHQTTLIDMCSGKFDHLNLRHVSKLESKLCKLYKQMVCLKEVLQEKCITSVTGSDHIGQPIRDHMNAHVQATTTLLEDSCQDLLSLSVLIPSAPWPPLNKQIRPDLNLENVMSHMPSSLSRKKEEEIRSVIDPLMKAVSYDQHMHLIEIKILKEELSFHQRMYQLQLDYTESVLSSIRTAYTEFEKSTSEMLCEPLERILEYYEALRTTTSEEDLRLFLTAFKDNAEKISDAVECLQSHRNKDSAGSIALSEYCQNFLDKLNSLIKECAIKRDTLMKKLIDLKKQESEDQLMKKQEGN</sequence>
<reference evidence="4" key="1">
    <citation type="submission" date="2025-08" db="UniProtKB">
        <authorList>
            <consortium name="RefSeq"/>
        </authorList>
    </citation>
    <scope>IDENTIFICATION</scope>
    <source>
        <tissue evidence="4">Tentacle</tissue>
    </source>
</reference>
<keyword evidence="1" id="KW-0175">Coiled coil</keyword>
<dbReference type="GeneID" id="116294628"/>
<gene>
    <name evidence="4" type="primary">LOC116294628</name>
</gene>
<dbReference type="OrthoDB" id="10256523at2759"/>
<proteinExistence type="predicted"/>
<evidence type="ECO:0000256" key="2">
    <source>
        <dbReference type="SAM" id="MobiDB-lite"/>
    </source>
</evidence>
<name>A0A6P8HRC2_ACTTE</name>
<feature type="coiled-coil region" evidence="1">
    <location>
        <begin position="71"/>
        <end position="105"/>
    </location>
</feature>
<organism evidence="3 4">
    <name type="scientific">Actinia tenebrosa</name>
    <name type="common">Australian red waratah sea anemone</name>
    <dbReference type="NCBI Taxonomy" id="6105"/>
    <lineage>
        <taxon>Eukaryota</taxon>
        <taxon>Metazoa</taxon>
        <taxon>Cnidaria</taxon>
        <taxon>Anthozoa</taxon>
        <taxon>Hexacorallia</taxon>
        <taxon>Actiniaria</taxon>
        <taxon>Actiniidae</taxon>
        <taxon>Actinia</taxon>
    </lineage>
</organism>
<protein>
    <submittedName>
        <fullName evidence="4">Uncharacterized protein LOC116294628 isoform X1</fullName>
    </submittedName>
</protein>
<feature type="compositionally biased region" description="Basic residues" evidence="2">
    <location>
        <begin position="1"/>
        <end position="13"/>
    </location>
</feature>
<evidence type="ECO:0000313" key="4">
    <source>
        <dbReference type="RefSeq" id="XP_031558126.1"/>
    </source>
</evidence>
<dbReference type="RefSeq" id="XP_031558126.1">
    <property type="nucleotide sequence ID" value="XM_031702266.1"/>
</dbReference>
<feature type="compositionally biased region" description="Low complexity" evidence="2">
    <location>
        <begin position="33"/>
        <end position="42"/>
    </location>
</feature>
<feature type="region of interest" description="Disordered" evidence="2">
    <location>
        <begin position="1"/>
        <end position="52"/>
    </location>
</feature>
<evidence type="ECO:0000313" key="3">
    <source>
        <dbReference type="Proteomes" id="UP000515163"/>
    </source>
</evidence>